<dbReference type="PROSITE" id="PS50112">
    <property type="entry name" value="PAS"/>
    <property type="match status" value="1"/>
</dbReference>
<dbReference type="Proteomes" id="UP001612928">
    <property type="component" value="Unassembled WGS sequence"/>
</dbReference>
<keyword evidence="1" id="KW-0378">Hydrolase</keyword>
<dbReference type="SUPFAM" id="SSF55781">
    <property type="entry name" value="GAF domain-like"/>
    <property type="match status" value="1"/>
</dbReference>
<dbReference type="InterPro" id="IPR003018">
    <property type="entry name" value="GAF"/>
</dbReference>
<dbReference type="Gene3D" id="3.30.450.20">
    <property type="entry name" value="PAS domain"/>
    <property type="match status" value="1"/>
</dbReference>
<accession>A0ABW8AB26</accession>
<dbReference type="PANTHER" id="PTHR43156">
    <property type="entry name" value="STAGE II SPORULATION PROTEIN E-RELATED"/>
    <property type="match status" value="1"/>
</dbReference>
<dbReference type="EMBL" id="JBITMB010000007">
    <property type="protein sequence ID" value="MFI7443987.1"/>
    <property type="molecule type" value="Genomic_DNA"/>
</dbReference>
<dbReference type="Gene3D" id="3.30.450.40">
    <property type="match status" value="2"/>
</dbReference>
<gene>
    <name evidence="4" type="ORF">ACIBP5_28790</name>
</gene>
<dbReference type="SUPFAM" id="SSF81606">
    <property type="entry name" value="PP2C-like"/>
    <property type="match status" value="1"/>
</dbReference>
<protein>
    <submittedName>
        <fullName evidence="4">SpoIIE family protein phosphatase</fullName>
    </submittedName>
</protein>
<proteinExistence type="predicted"/>
<evidence type="ECO:0000259" key="3">
    <source>
        <dbReference type="PROSITE" id="PS50112"/>
    </source>
</evidence>
<sequence>MDPTRVSSRAFDGTPHAPAAARRFVRRVLADWRLGHVADDAVLLTSELVTNAVVHAGTAVELTCRLVPHADPPALEIEVGDHRPALTVAEPGRGLTLAGMLADGWGVTYTGTRKRVWVRLELPGGPDTRHAEPEPAAPLETLHVGVVVTGADGRVLSWNPGARALLGWPPEQVAGRPLGGLLARDRTGLLSPGPPSPPAGAFAGGLSSLDPSRLGRWRGEAWMRHADGRPVQVYVSHVRAREGCSVWMVVPLEHRYVLATPAAPLRRETAGRIKDVLGHDRPLAELLDTVAQIVHAAGGGDASYVLLRDDDNRLPATGAPPRTDGRGAGGTPPRPPDGRPADARVTGQRGSRAGHAGRGFGVAAGAGATAGLVGVLSTGVFGTDHRSPVVVGDVLTVDVELAQRLRARSLACAPLVVADEVIGHLVVTAAEPFRFDDELAEVLGHIAGQVAATVHRERAAERERARHGRLSFLAEAGELLAGARDEELIAALTAQLVVPKIASWAAVYLTDLAGMTRLAHAWHSDERLNSDLRHSLPAIPAVPVPPGTSAPAPDQDREAMTPSERSAQAASLARADDGPPPARPLAGPDAPVETLPGRREEGAWPIGEETVLSFPLLTQGRSYGALVIGRVEPTLPLELAGLLTDLCRLVALNLHTAMLYARQATTSRALQRGLLPGDVASMPGVESAVVYQPAEEGADVGGDFYDLFVVGDHWCFALGDVCGSGPEAAAATGLARHAVRLLAKERYTVADILHRLNRTLLEDVEEGRFLSLLCGELAPLPGGGALCTVACAGHPPPLLLRADGAVRAVATPQLLLGIEHDVRFFAETFELAPGEVLLCVTDGVTERRSGGRLLDDDDGLARLLAGCAGLSAHAVAERVRQAVEEFAAEPSNDDVALLVLKATAPAGTRARAAPADSPPGLAAPPAAP</sequence>
<evidence type="ECO:0000256" key="1">
    <source>
        <dbReference type="ARBA" id="ARBA00022801"/>
    </source>
</evidence>
<dbReference type="PANTHER" id="PTHR43156:SF2">
    <property type="entry name" value="STAGE II SPORULATION PROTEIN E"/>
    <property type="match status" value="1"/>
</dbReference>
<dbReference type="InterPro" id="IPR035965">
    <property type="entry name" value="PAS-like_dom_sf"/>
</dbReference>
<evidence type="ECO:0000313" key="5">
    <source>
        <dbReference type="Proteomes" id="UP001612928"/>
    </source>
</evidence>
<comment type="caution">
    <text evidence="4">The sequence shown here is derived from an EMBL/GenBank/DDBJ whole genome shotgun (WGS) entry which is preliminary data.</text>
</comment>
<name>A0ABW8AB26_9ACTN</name>
<dbReference type="InterPro" id="IPR036457">
    <property type="entry name" value="PPM-type-like_dom_sf"/>
</dbReference>
<feature type="region of interest" description="Disordered" evidence="2">
    <location>
        <begin position="311"/>
        <end position="358"/>
    </location>
</feature>
<dbReference type="SMART" id="SM00331">
    <property type="entry name" value="PP2C_SIG"/>
    <property type="match status" value="1"/>
</dbReference>
<feature type="region of interest" description="Disordered" evidence="2">
    <location>
        <begin position="908"/>
        <end position="928"/>
    </location>
</feature>
<dbReference type="Pfam" id="PF01590">
    <property type="entry name" value="GAF"/>
    <property type="match status" value="1"/>
</dbReference>
<evidence type="ECO:0000256" key="2">
    <source>
        <dbReference type="SAM" id="MobiDB-lite"/>
    </source>
</evidence>
<organism evidence="4 5">
    <name type="scientific">Nonomuraea indica</name>
    <dbReference type="NCBI Taxonomy" id="1581193"/>
    <lineage>
        <taxon>Bacteria</taxon>
        <taxon>Bacillati</taxon>
        <taxon>Actinomycetota</taxon>
        <taxon>Actinomycetes</taxon>
        <taxon>Streptosporangiales</taxon>
        <taxon>Streptosporangiaceae</taxon>
        <taxon>Nonomuraea</taxon>
    </lineage>
</organism>
<reference evidence="4 5" key="1">
    <citation type="submission" date="2024-10" db="EMBL/GenBank/DDBJ databases">
        <title>The Natural Products Discovery Center: Release of the First 8490 Sequenced Strains for Exploring Actinobacteria Biosynthetic Diversity.</title>
        <authorList>
            <person name="Kalkreuter E."/>
            <person name="Kautsar S.A."/>
            <person name="Yang D."/>
            <person name="Bader C.D."/>
            <person name="Teijaro C.N."/>
            <person name="Fluegel L."/>
            <person name="Davis C.M."/>
            <person name="Simpson J.R."/>
            <person name="Lauterbach L."/>
            <person name="Steele A.D."/>
            <person name="Gui C."/>
            <person name="Meng S."/>
            <person name="Li G."/>
            <person name="Viehrig K."/>
            <person name="Ye F."/>
            <person name="Su P."/>
            <person name="Kiefer A.F."/>
            <person name="Nichols A."/>
            <person name="Cepeda A.J."/>
            <person name="Yan W."/>
            <person name="Fan B."/>
            <person name="Jiang Y."/>
            <person name="Adhikari A."/>
            <person name="Zheng C.-J."/>
            <person name="Schuster L."/>
            <person name="Cowan T.M."/>
            <person name="Smanski M.J."/>
            <person name="Chevrette M.G."/>
            <person name="De Carvalho L.P.S."/>
            <person name="Shen B."/>
        </authorList>
    </citation>
    <scope>NUCLEOTIDE SEQUENCE [LARGE SCALE GENOMIC DNA]</scope>
    <source>
        <strain evidence="4 5">NPDC049503</strain>
    </source>
</reference>
<keyword evidence="5" id="KW-1185">Reference proteome</keyword>
<dbReference type="InterPro" id="IPR013767">
    <property type="entry name" value="PAS_fold"/>
</dbReference>
<feature type="region of interest" description="Disordered" evidence="2">
    <location>
        <begin position="537"/>
        <end position="597"/>
    </location>
</feature>
<dbReference type="InterPro" id="IPR000014">
    <property type="entry name" value="PAS"/>
</dbReference>
<dbReference type="Pfam" id="PF07228">
    <property type="entry name" value="SpoIIE"/>
    <property type="match status" value="1"/>
</dbReference>
<feature type="compositionally biased region" description="Low complexity" evidence="2">
    <location>
        <begin position="908"/>
        <end position="920"/>
    </location>
</feature>
<dbReference type="SMART" id="SM00065">
    <property type="entry name" value="GAF"/>
    <property type="match status" value="1"/>
</dbReference>
<dbReference type="CDD" id="cd00130">
    <property type="entry name" value="PAS"/>
    <property type="match status" value="1"/>
</dbReference>
<dbReference type="InterPro" id="IPR036890">
    <property type="entry name" value="HATPase_C_sf"/>
</dbReference>
<dbReference type="Gene3D" id="3.60.40.10">
    <property type="entry name" value="PPM-type phosphatase domain"/>
    <property type="match status" value="1"/>
</dbReference>
<dbReference type="RefSeq" id="WP_397024187.1">
    <property type="nucleotide sequence ID" value="NZ_JBITMB010000007.1"/>
</dbReference>
<dbReference type="Gene3D" id="3.30.565.10">
    <property type="entry name" value="Histidine kinase-like ATPase, C-terminal domain"/>
    <property type="match status" value="1"/>
</dbReference>
<dbReference type="InterPro" id="IPR052016">
    <property type="entry name" value="Bact_Sigma-Reg"/>
</dbReference>
<dbReference type="Pfam" id="PF00989">
    <property type="entry name" value="PAS"/>
    <property type="match status" value="1"/>
</dbReference>
<dbReference type="SMART" id="SM00091">
    <property type="entry name" value="PAS"/>
    <property type="match status" value="1"/>
</dbReference>
<dbReference type="InterPro" id="IPR029016">
    <property type="entry name" value="GAF-like_dom_sf"/>
</dbReference>
<dbReference type="SUPFAM" id="SSF55785">
    <property type="entry name" value="PYP-like sensor domain (PAS domain)"/>
    <property type="match status" value="1"/>
</dbReference>
<dbReference type="CDD" id="cd16936">
    <property type="entry name" value="HATPase_RsbW-like"/>
    <property type="match status" value="1"/>
</dbReference>
<feature type="domain" description="PAS" evidence="3">
    <location>
        <begin position="131"/>
        <end position="176"/>
    </location>
</feature>
<dbReference type="InterPro" id="IPR001932">
    <property type="entry name" value="PPM-type_phosphatase-like_dom"/>
</dbReference>
<evidence type="ECO:0000313" key="4">
    <source>
        <dbReference type="EMBL" id="MFI7443987.1"/>
    </source>
</evidence>